<comment type="caution">
    <text evidence="1">The sequence shown here is derived from an EMBL/GenBank/DDBJ whole genome shotgun (WGS) entry which is preliminary data.</text>
</comment>
<dbReference type="PANTHER" id="PTHR38479">
    <property type="entry name" value="LMO0824 PROTEIN"/>
    <property type="match status" value="1"/>
</dbReference>
<dbReference type="Proteomes" id="UP001600941">
    <property type="component" value="Unassembled WGS sequence"/>
</dbReference>
<keyword evidence="1" id="KW-0238">DNA-binding</keyword>
<sequence length="399" mass="45371">MAEISIEQIRNFRLGAHHLDKEYKKTDMEKLTGACGMQNTPPGAWETALFNRIPDCSLTEMEYLLYKEKTLLQTWSLRGIPVVFPALESDVFLSALIPQEDEPWIYTAGITLALDFLQMGFHELFEILQQVIPQLDHCTVISKTSLDQNLAEWMLPLLPEKKRALWTQPSMYGSPDKQTVGGAVVSFLLRPCALKGLVVFGGRQGTSPVFTSYKNWTGYSFTPNKDACKKLMRKYLHCYGPATPNHFAAWLGCSGKQARRMWKTVSEETEPVMVFGKKAYILSSDKERLLSPDSLQRELLLLGGHDPFLDQRDRAVLQPDKTLQKQIWRFVSNPGAVLYRGEIIGIWTGKKKNKGMEIRITLWNTVPEKQKLQNLAEEYTVFRNTNLSGFDIILTPGSM</sequence>
<evidence type="ECO:0000313" key="1">
    <source>
        <dbReference type="EMBL" id="GAA6500515.1"/>
    </source>
</evidence>
<keyword evidence="2" id="KW-1185">Reference proteome</keyword>
<evidence type="ECO:0000313" key="2">
    <source>
        <dbReference type="Proteomes" id="UP001600941"/>
    </source>
</evidence>
<reference evidence="1 2" key="1">
    <citation type="submission" date="2024-04" db="EMBL/GenBank/DDBJ databases">
        <title>Defined microbial consortia suppress multidrug-resistant proinflammatory Enterobacteriaceae via ecological control.</title>
        <authorList>
            <person name="Furuichi M."/>
            <person name="Kawaguchi T."/>
            <person name="Pust M."/>
            <person name="Yasuma K."/>
            <person name="Plichta D."/>
            <person name="Hasegawa N."/>
            <person name="Ohya T."/>
            <person name="Bhattarai S."/>
            <person name="Sasajima S."/>
            <person name="Aoto Y."/>
            <person name="Tuganbaev T."/>
            <person name="Yaginuma M."/>
            <person name="Ueda M."/>
            <person name="Okahashi N."/>
            <person name="Amafuji K."/>
            <person name="Kiridooshi Y."/>
            <person name="Sugita K."/>
            <person name="Strazar M."/>
            <person name="Skelly A."/>
            <person name="Suda W."/>
            <person name="Hattori M."/>
            <person name="Nakamoto N."/>
            <person name="Caballero S."/>
            <person name="Norman J."/>
            <person name="Olle B."/>
            <person name="Tanoue T."/>
            <person name="Arita M."/>
            <person name="Bucci V."/>
            <person name="Atarashi K."/>
            <person name="Xavier R."/>
            <person name="Honda K."/>
        </authorList>
    </citation>
    <scope>NUCLEOTIDE SEQUENCE [LARGE SCALE GENOMIC DNA]</scope>
    <source>
        <strain evidence="2">k34-0107-D12</strain>
    </source>
</reference>
<name>A0ABQ0BVG9_9FIRM</name>
<gene>
    <name evidence="1" type="ORF">K340107D12_33310</name>
</gene>
<dbReference type="PANTHER" id="PTHR38479:SF2">
    <property type="entry name" value="WINGED HELIX DNA-BINDING DOMAIN-CONTAINING PROTEIN"/>
    <property type="match status" value="1"/>
</dbReference>
<dbReference type="GO" id="GO:0003677">
    <property type="term" value="F:DNA binding"/>
    <property type="evidence" value="ECO:0007669"/>
    <property type="project" value="UniProtKB-KW"/>
</dbReference>
<proteinExistence type="predicted"/>
<dbReference type="Pfam" id="PF06224">
    <property type="entry name" value="AlkZ-like"/>
    <property type="match status" value="1"/>
</dbReference>
<dbReference type="InterPro" id="IPR009351">
    <property type="entry name" value="AlkZ-like"/>
</dbReference>
<dbReference type="EMBL" id="BAABZQ010000001">
    <property type="protein sequence ID" value="GAA6500515.1"/>
    <property type="molecule type" value="Genomic_DNA"/>
</dbReference>
<organism evidence="1 2">
    <name type="scientific">Blautia parvula</name>
    <dbReference type="NCBI Taxonomy" id="2877527"/>
    <lineage>
        <taxon>Bacteria</taxon>
        <taxon>Bacillati</taxon>
        <taxon>Bacillota</taxon>
        <taxon>Clostridia</taxon>
        <taxon>Lachnospirales</taxon>
        <taxon>Lachnospiraceae</taxon>
        <taxon>Blautia</taxon>
    </lineage>
</organism>
<accession>A0ABQ0BVG9</accession>
<protein>
    <submittedName>
        <fullName evidence="1">Winged helix DNA-binding domain-containing protein</fullName>
    </submittedName>
</protein>